<evidence type="ECO:0000256" key="8">
    <source>
        <dbReference type="ARBA" id="ARBA00023136"/>
    </source>
</evidence>
<evidence type="ECO:0000313" key="10">
    <source>
        <dbReference type="EMBL" id="TWH71441.1"/>
    </source>
</evidence>
<dbReference type="Pfam" id="PF11356">
    <property type="entry name" value="T2SSC"/>
    <property type="match status" value="1"/>
</dbReference>
<evidence type="ECO:0000256" key="2">
    <source>
        <dbReference type="ARBA" id="ARBA00022448"/>
    </source>
</evidence>
<accession>A0A562IK92</accession>
<sequence length="142" mass="15752">MQSLMQLVLTVAAAWLAAQSVLAVWRTPQPELPQAFELPKIPGLLAQHWRAPPVAQASDWPRTTLDVQWIGSLKAQSLQDTIVVLTVNKQQRALSVGQRLAPGVVLEQIDGRGLVFNRNGRRERLPWPEERPVVGIKKAANT</sequence>
<dbReference type="GO" id="GO:0005886">
    <property type="term" value="C:plasma membrane"/>
    <property type="evidence" value="ECO:0007669"/>
    <property type="project" value="UniProtKB-SubCell"/>
</dbReference>
<keyword evidence="4" id="KW-0997">Cell inner membrane</keyword>
<gene>
    <name evidence="10" type="ORF">LX59_01728</name>
</gene>
<dbReference type="Proteomes" id="UP000319627">
    <property type="component" value="Unassembled WGS sequence"/>
</dbReference>
<name>A0A562IK92_9GAMM</name>
<dbReference type="InterPro" id="IPR024961">
    <property type="entry name" value="T2SS_GspC_N"/>
</dbReference>
<evidence type="ECO:0000259" key="9">
    <source>
        <dbReference type="Pfam" id="PF11356"/>
    </source>
</evidence>
<comment type="caution">
    <text evidence="10">The sequence shown here is derived from an EMBL/GenBank/DDBJ whole genome shotgun (WGS) entry which is preliminary data.</text>
</comment>
<keyword evidence="8" id="KW-0472">Membrane</keyword>
<proteinExistence type="predicted"/>
<dbReference type="Gene3D" id="2.30.30.830">
    <property type="match status" value="1"/>
</dbReference>
<evidence type="ECO:0000256" key="6">
    <source>
        <dbReference type="ARBA" id="ARBA00022927"/>
    </source>
</evidence>
<dbReference type="OrthoDB" id="7014409at2"/>
<keyword evidence="6" id="KW-0653">Protein transport</keyword>
<keyword evidence="3" id="KW-1003">Cell membrane</keyword>
<dbReference type="RefSeq" id="WP_144571432.1">
    <property type="nucleotide sequence ID" value="NZ_VLKG01000005.1"/>
</dbReference>
<keyword evidence="2" id="KW-0813">Transport</keyword>
<dbReference type="GO" id="GO:0015031">
    <property type="term" value="P:protein transport"/>
    <property type="evidence" value="ECO:0007669"/>
    <property type="project" value="UniProtKB-KW"/>
</dbReference>
<keyword evidence="11" id="KW-1185">Reference proteome</keyword>
<evidence type="ECO:0000256" key="1">
    <source>
        <dbReference type="ARBA" id="ARBA00004533"/>
    </source>
</evidence>
<comment type="subcellular location">
    <subcellularLocation>
        <location evidence="1">Cell inner membrane</location>
    </subcellularLocation>
</comment>
<organism evidence="10 11">
    <name type="scientific">Azomonas agilis</name>
    <dbReference type="NCBI Taxonomy" id="116849"/>
    <lineage>
        <taxon>Bacteria</taxon>
        <taxon>Pseudomonadati</taxon>
        <taxon>Pseudomonadota</taxon>
        <taxon>Gammaproteobacteria</taxon>
        <taxon>Pseudomonadales</taxon>
        <taxon>Pseudomonadaceae</taxon>
        <taxon>Azomonas</taxon>
    </lineage>
</organism>
<protein>
    <submittedName>
        <fullName evidence="10">General secretion pathway protein C</fullName>
    </submittedName>
</protein>
<reference evidence="10 11" key="1">
    <citation type="submission" date="2019-07" db="EMBL/GenBank/DDBJ databases">
        <title>Genomic Encyclopedia of Type Strains, Phase I: the one thousand microbial genomes (KMG-I) project.</title>
        <authorList>
            <person name="Kyrpides N."/>
        </authorList>
    </citation>
    <scope>NUCLEOTIDE SEQUENCE [LARGE SCALE GENOMIC DNA]</scope>
    <source>
        <strain evidence="10 11">DSM 375</strain>
    </source>
</reference>
<keyword evidence="5" id="KW-0812">Transmembrane</keyword>
<evidence type="ECO:0000256" key="3">
    <source>
        <dbReference type="ARBA" id="ARBA00022475"/>
    </source>
</evidence>
<dbReference type="EMBL" id="VLKG01000005">
    <property type="protein sequence ID" value="TWH71441.1"/>
    <property type="molecule type" value="Genomic_DNA"/>
</dbReference>
<evidence type="ECO:0000256" key="4">
    <source>
        <dbReference type="ARBA" id="ARBA00022519"/>
    </source>
</evidence>
<evidence type="ECO:0000313" key="11">
    <source>
        <dbReference type="Proteomes" id="UP000319627"/>
    </source>
</evidence>
<evidence type="ECO:0000256" key="7">
    <source>
        <dbReference type="ARBA" id="ARBA00022989"/>
    </source>
</evidence>
<evidence type="ECO:0000256" key="5">
    <source>
        <dbReference type="ARBA" id="ARBA00022692"/>
    </source>
</evidence>
<feature type="domain" description="Type II secretion system protein GspC N-terminal" evidence="9">
    <location>
        <begin position="52"/>
        <end position="126"/>
    </location>
</feature>
<keyword evidence="7" id="KW-1133">Transmembrane helix</keyword>
<dbReference type="AlphaFoldDB" id="A0A562IK92"/>